<dbReference type="EMBL" id="FOKJ01000015">
    <property type="protein sequence ID" value="SFB07432.1"/>
    <property type="molecule type" value="Genomic_DNA"/>
</dbReference>
<protein>
    <submittedName>
        <fullName evidence="1">Uncharacterized protein</fullName>
    </submittedName>
</protein>
<comment type="caution">
    <text evidence="1">The sequence shown here is derived from an EMBL/GenBank/DDBJ whole genome shotgun (WGS) entry which is preliminary data.</text>
</comment>
<dbReference type="RefSeq" id="WP_091013139.1">
    <property type="nucleotide sequence ID" value="NZ_FOKJ01000015.1"/>
</dbReference>
<reference evidence="1 2" key="1">
    <citation type="submission" date="2016-10" db="EMBL/GenBank/DDBJ databases">
        <authorList>
            <person name="Varghese N."/>
            <person name="Submissions S."/>
        </authorList>
    </citation>
    <scope>NUCLEOTIDE SEQUENCE [LARGE SCALE GENOMIC DNA]</scope>
    <source>
        <strain evidence="1 2">DSM 282</strain>
    </source>
</reference>
<sequence length="88" mass="9289">MTDIIKAIAGLIADAQRCSAAPSGRLSRESLADALQALEHLNESPAAMAELRAAVADAERRGAIEIDGVPLVLLRCLLPTDTMGVRHE</sequence>
<evidence type="ECO:0000313" key="1">
    <source>
        <dbReference type="EMBL" id="SFB07432.1"/>
    </source>
</evidence>
<evidence type="ECO:0000313" key="2">
    <source>
        <dbReference type="Proteomes" id="UP000198861"/>
    </source>
</evidence>
<proteinExistence type="predicted"/>
<organism evidence="1 2">
    <name type="scientific">Azotobacter beijerinckii</name>
    <dbReference type="NCBI Taxonomy" id="170623"/>
    <lineage>
        <taxon>Bacteria</taxon>
        <taxon>Pseudomonadati</taxon>
        <taxon>Pseudomonadota</taxon>
        <taxon>Gammaproteobacteria</taxon>
        <taxon>Pseudomonadales</taxon>
        <taxon>Pseudomonadaceae</taxon>
        <taxon>Azotobacter</taxon>
    </lineage>
</organism>
<accession>A0A1I0Y2M4</accession>
<gene>
    <name evidence="1" type="ORF">SAMN04244571_01331</name>
</gene>
<keyword evidence="2" id="KW-1185">Reference proteome</keyword>
<name>A0A1I0Y2M4_9GAMM</name>
<dbReference type="Proteomes" id="UP000198861">
    <property type="component" value="Unassembled WGS sequence"/>
</dbReference>